<name>A0A133UDR8_9EURY</name>
<comment type="caution">
    <text evidence="1">The sequence shown here is derived from an EMBL/GenBank/DDBJ whole genome shotgun (WGS) entry which is preliminary data.</text>
</comment>
<reference evidence="1 2" key="1">
    <citation type="journal article" date="2016" name="Sci. Rep.">
        <title>Metabolic traits of an uncultured archaeal lineage -MSBL1- from brine pools of the Red Sea.</title>
        <authorList>
            <person name="Mwirichia R."/>
            <person name="Alam I."/>
            <person name="Rashid M."/>
            <person name="Vinu M."/>
            <person name="Ba-Alawi W."/>
            <person name="Anthony Kamau A."/>
            <person name="Kamanda Ngugi D."/>
            <person name="Goker M."/>
            <person name="Klenk H.P."/>
            <person name="Bajic V."/>
            <person name="Stingl U."/>
        </authorList>
    </citation>
    <scope>NUCLEOTIDE SEQUENCE [LARGE SCALE GENOMIC DNA]</scope>
    <source>
        <strain evidence="1">SCGC-AAA259E17</strain>
    </source>
</reference>
<keyword evidence="2" id="KW-1185">Reference proteome</keyword>
<protein>
    <submittedName>
        <fullName evidence="1">Uncharacterized protein</fullName>
    </submittedName>
</protein>
<dbReference type="Proteomes" id="UP000070373">
    <property type="component" value="Unassembled WGS sequence"/>
</dbReference>
<dbReference type="EMBL" id="LHXN01000066">
    <property type="protein sequence ID" value="KXA92246.1"/>
    <property type="molecule type" value="Genomic_DNA"/>
</dbReference>
<accession>A0A133UDR8</accession>
<sequence>MFVLAGTHRKKAMITLLDATPKTMTQTSEEAEMYKSHTSEAIKELEKKGLMECLTPDRFYQSVCEGAVPLEGAVFSGGSSLALPSQTEPSSLASSLCSSLLVNT</sequence>
<dbReference type="AlphaFoldDB" id="A0A133UDR8"/>
<proteinExistence type="predicted"/>
<evidence type="ECO:0000313" key="2">
    <source>
        <dbReference type="Proteomes" id="UP000070373"/>
    </source>
</evidence>
<evidence type="ECO:0000313" key="1">
    <source>
        <dbReference type="EMBL" id="KXA92246.1"/>
    </source>
</evidence>
<gene>
    <name evidence="1" type="ORF">AKJ64_03645</name>
</gene>
<organism evidence="1 2">
    <name type="scientific">candidate division MSBL1 archaeon SCGC-AAA259E17</name>
    <dbReference type="NCBI Taxonomy" id="1698263"/>
    <lineage>
        <taxon>Archaea</taxon>
        <taxon>Methanobacteriati</taxon>
        <taxon>Methanobacteriota</taxon>
        <taxon>candidate division MSBL1</taxon>
    </lineage>
</organism>